<sequence length="123" mass="13305">MASGTTIHTVEKVDAVWLNETSFCSIEELVSLSGLSAAELDHLVEMGLITANSTADGNLLFQQHYLVIARTARRLRDDFELDPAGLGVAVRLLQRIQELETQLSAAQAQLMHGKLSSDIAGEA</sequence>
<keyword evidence="2" id="KW-1185">Reference proteome</keyword>
<protein>
    <recommendedName>
        <fullName evidence="3">Chaperone modulatory protein CbpM</fullName>
    </recommendedName>
</protein>
<accession>A0A916U788</accession>
<evidence type="ECO:0000313" key="1">
    <source>
        <dbReference type="EMBL" id="GGC61722.1"/>
    </source>
</evidence>
<organism evidence="1 2">
    <name type="scientific">Undibacterium terreum</name>
    <dbReference type="NCBI Taxonomy" id="1224302"/>
    <lineage>
        <taxon>Bacteria</taxon>
        <taxon>Pseudomonadati</taxon>
        <taxon>Pseudomonadota</taxon>
        <taxon>Betaproteobacteria</taxon>
        <taxon>Burkholderiales</taxon>
        <taxon>Oxalobacteraceae</taxon>
        <taxon>Undibacterium</taxon>
    </lineage>
</organism>
<reference evidence="1" key="2">
    <citation type="submission" date="2020-09" db="EMBL/GenBank/DDBJ databases">
        <authorList>
            <person name="Sun Q."/>
            <person name="Zhou Y."/>
        </authorList>
    </citation>
    <scope>NUCLEOTIDE SEQUENCE</scope>
    <source>
        <strain evidence="1">CGMCC 1.10998</strain>
    </source>
</reference>
<dbReference type="Gene3D" id="1.10.1660.10">
    <property type="match status" value="1"/>
</dbReference>
<evidence type="ECO:0008006" key="3">
    <source>
        <dbReference type="Google" id="ProtNLM"/>
    </source>
</evidence>
<gene>
    <name evidence="1" type="ORF">GCM10011396_05840</name>
</gene>
<dbReference type="Proteomes" id="UP000637423">
    <property type="component" value="Unassembled WGS sequence"/>
</dbReference>
<proteinExistence type="predicted"/>
<evidence type="ECO:0000313" key="2">
    <source>
        <dbReference type="Proteomes" id="UP000637423"/>
    </source>
</evidence>
<comment type="caution">
    <text evidence="1">The sequence shown here is derived from an EMBL/GenBank/DDBJ whole genome shotgun (WGS) entry which is preliminary data.</text>
</comment>
<name>A0A916U788_9BURK</name>
<dbReference type="EMBL" id="BMED01000001">
    <property type="protein sequence ID" value="GGC61722.1"/>
    <property type="molecule type" value="Genomic_DNA"/>
</dbReference>
<dbReference type="Pfam" id="PF13591">
    <property type="entry name" value="MerR_2"/>
    <property type="match status" value="1"/>
</dbReference>
<dbReference type="AlphaFoldDB" id="A0A916U788"/>
<reference evidence="1" key="1">
    <citation type="journal article" date="2014" name="Int. J. Syst. Evol. Microbiol.">
        <title>Complete genome sequence of Corynebacterium casei LMG S-19264T (=DSM 44701T), isolated from a smear-ripened cheese.</title>
        <authorList>
            <consortium name="US DOE Joint Genome Institute (JGI-PGF)"/>
            <person name="Walter F."/>
            <person name="Albersmeier A."/>
            <person name="Kalinowski J."/>
            <person name="Ruckert C."/>
        </authorList>
    </citation>
    <scope>NUCLEOTIDE SEQUENCE</scope>
    <source>
        <strain evidence="1">CGMCC 1.10998</strain>
    </source>
</reference>